<evidence type="ECO:0000256" key="2">
    <source>
        <dbReference type="ARBA" id="ARBA00022737"/>
    </source>
</evidence>
<feature type="repeat" description="WD" evidence="3">
    <location>
        <begin position="17"/>
        <end position="58"/>
    </location>
</feature>
<dbReference type="AlphaFoldDB" id="A0A5B8UUA1"/>
<sequence>METVKNENIGFKVIAALKGHTGCIYALDRGLSDHTVFTGGSDQFIAHWDLESFRAEKFATSFTAHLYSICHIYEKQLLLAGTTDGSIHIIDVAQKKEIKILKYHQGPIFDIKYSLETNCFYTAGGDGNFAVCSLDTLSLVKIKRLCAEKVRSIDFNHDTSEIAVALGSGDVFIFDLFGLQVKYGFIAHRLSSNIVRYSPDGKFLLTGGRDAYLNIWETGNYNQIKSVAAHNWAIYDIAYSPDGTLFATGSRDKTVKLWDAGTFEFLKRINKEVYTGHSHSVNKLLWSPFHNYLVSVGDDKEVMIREVNIND</sequence>
<dbReference type="PROSITE" id="PS50294">
    <property type="entry name" value="WD_REPEATS_REGION"/>
    <property type="match status" value="3"/>
</dbReference>
<keyword evidence="5" id="KW-1185">Reference proteome</keyword>
<dbReference type="EMBL" id="CP042436">
    <property type="protein sequence ID" value="QEC62335.1"/>
    <property type="molecule type" value="Genomic_DNA"/>
</dbReference>
<evidence type="ECO:0000256" key="3">
    <source>
        <dbReference type="PROSITE-ProRule" id="PRU00221"/>
    </source>
</evidence>
<feature type="repeat" description="WD" evidence="3">
    <location>
        <begin position="185"/>
        <end position="226"/>
    </location>
</feature>
<keyword evidence="1 3" id="KW-0853">WD repeat</keyword>
<dbReference type="PANTHER" id="PTHR19846">
    <property type="entry name" value="WD40 REPEAT PROTEIN"/>
    <property type="match status" value="1"/>
</dbReference>
<accession>A0A5B8UUA1</accession>
<dbReference type="InterPro" id="IPR036322">
    <property type="entry name" value="WD40_repeat_dom_sf"/>
</dbReference>
<dbReference type="Gene3D" id="2.130.10.10">
    <property type="entry name" value="YVTN repeat-like/Quinoprotein amine dehydrogenase"/>
    <property type="match status" value="2"/>
</dbReference>
<evidence type="ECO:0000256" key="1">
    <source>
        <dbReference type="ARBA" id="ARBA00022574"/>
    </source>
</evidence>
<dbReference type="GO" id="GO:0030621">
    <property type="term" value="F:U4 snRNA binding"/>
    <property type="evidence" value="ECO:0007669"/>
    <property type="project" value="TreeGrafter"/>
</dbReference>
<dbReference type="GO" id="GO:0000398">
    <property type="term" value="P:mRNA splicing, via spliceosome"/>
    <property type="evidence" value="ECO:0007669"/>
    <property type="project" value="TreeGrafter"/>
</dbReference>
<dbReference type="InterPro" id="IPR001680">
    <property type="entry name" value="WD40_rpt"/>
</dbReference>
<dbReference type="OrthoDB" id="933690at2"/>
<dbReference type="SMART" id="SM00320">
    <property type="entry name" value="WD40"/>
    <property type="match status" value="7"/>
</dbReference>
<dbReference type="KEGG" id="mgin:FRZ54_06975"/>
<feature type="repeat" description="WD" evidence="3">
    <location>
        <begin position="227"/>
        <end position="268"/>
    </location>
</feature>
<dbReference type="InterPro" id="IPR015943">
    <property type="entry name" value="WD40/YVTN_repeat-like_dom_sf"/>
</dbReference>
<dbReference type="RefSeq" id="WP_147030912.1">
    <property type="nucleotide sequence ID" value="NZ_CP042436.1"/>
</dbReference>
<feature type="repeat" description="WD" evidence="3">
    <location>
        <begin position="274"/>
        <end position="311"/>
    </location>
</feature>
<dbReference type="PANTHER" id="PTHR19846:SF0">
    <property type="entry name" value="PRE-MRNA PROCESSING FACTOR 4"/>
    <property type="match status" value="1"/>
</dbReference>
<gene>
    <name evidence="4" type="ORF">FRZ54_06975</name>
</gene>
<dbReference type="PROSITE" id="PS50082">
    <property type="entry name" value="WD_REPEATS_2"/>
    <property type="match status" value="4"/>
</dbReference>
<dbReference type="Proteomes" id="UP000321479">
    <property type="component" value="Chromosome"/>
</dbReference>
<dbReference type="SUPFAM" id="SSF50978">
    <property type="entry name" value="WD40 repeat-like"/>
    <property type="match status" value="1"/>
</dbReference>
<evidence type="ECO:0000313" key="5">
    <source>
        <dbReference type="Proteomes" id="UP000321479"/>
    </source>
</evidence>
<reference evidence="4 5" key="1">
    <citation type="journal article" date="2017" name="Curr. Microbiol.">
        <title>Mucilaginibacter ginsenosidivorans sp. nov., Isolated from Soil of Ginseng Field.</title>
        <authorList>
            <person name="Kim M.M."/>
            <person name="Siddiqi M.Z."/>
            <person name="Im W.T."/>
        </authorList>
    </citation>
    <scope>NUCLEOTIDE SEQUENCE [LARGE SCALE GENOMIC DNA]</scope>
    <source>
        <strain evidence="4 5">Gsoil 3017</strain>
    </source>
</reference>
<dbReference type="PRINTS" id="PR00320">
    <property type="entry name" value="GPROTEINBRPT"/>
</dbReference>
<organism evidence="4 5">
    <name type="scientific">Mucilaginibacter ginsenosidivorans</name>
    <dbReference type="NCBI Taxonomy" id="398053"/>
    <lineage>
        <taxon>Bacteria</taxon>
        <taxon>Pseudomonadati</taxon>
        <taxon>Bacteroidota</taxon>
        <taxon>Sphingobacteriia</taxon>
        <taxon>Sphingobacteriales</taxon>
        <taxon>Sphingobacteriaceae</taxon>
        <taxon>Mucilaginibacter</taxon>
    </lineage>
</organism>
<name>A0A5B8UUA1_9SPHI</name>
<dbReference type="Pfam" id="PF00400">
    <property type="entry name" value="WD40"/>
    <property type="match status" value="5"/>
</dbReference>
<evidence type="ECO:0000313" key="4">
    <source>
        <dbReference type="EMBL" id="QEC62335.1"/>
    </source>
</evidence>
<proteinExistence type="predicted"/>
<dbReference type="InterPro" id="IPR020472">
    <property type="entry name" value="WD40_PAC1"/>
</dbReference>
<keyword evidence="2" id="KW-0677">Repeat</keyword>
<protein>
    <submittedName>
        <fullName evidence="4">WD40 repeat domain-containing protein</fullName>
    </submittedName>
</protein>
<dbReference type="GO" id="GO:0017070">
    <property type="term" value="F:U6 snRNA binding"/>
    <property type="evidence" value="ECO:0007669"/>
    <property type="project" value="TreeGrafter"/>
</dbReference>